<keyword evidence="7" id="KW-0812">Transmembrane</keyword>
<dbReference type="Gene3D" id="2.60.40.2380">
    <property type="match status" value="1"/>
</dbReference>
<sequence length="651" mass="72028">MFRRPPPASTRPAFLPAGFALVILLGLLLSTAAAASPARLGPDLPYTLVADPSGSATLEQVLPALRDGAPHREVFSRGYTRTAFWLRFTLPPDRVADGEHWLEVKPAFLDDIRLFIRPLGGDGPWRQRRAGDTFDGPIGDIDHRFPLFVLPAEPRGYEMLARVASSSAVMLQMKLWSPAEFLPAAAGDTAFWSFYFGLATLSTLLALVLAVVLGSRLLWAVTGISTGYVLVACVQGYVAWLVPEVGWRLQHYLTGLLTLACYGLLLWMASEALQLRRRLPWAHRLLMAACGLLVVLLLSVPLDLYGEAIRIHTLVYLSTGAVFVLACGYIWWRDRFQPSSVLLGLSPLICMLASLFGLFSAVGWIPFREEIYVVWQYALVVNMLMVTGLAVYQVRIRHLREQEKHQLARALEVEREARFNQRQFMGLVAHEFRTPLAIIAASLQNLRYLGAPDPRHTSRYDKIGRATDRLVQLTDNCLADARLDADDLSVDRRRVCLRELVIEAASLVQPAGHNWRLTVEGRAPSDPPAPLPAWLDPAMMRIALSNVIDNAVKHGDGEPWVDISRQGTAWRVAIRDHGPGIAADRRALVFERYRRATPASPGGRQGGVGLGLFVSRRIARAHGGDLVLADDEGPGCCFLFTLPLLPEDVSL</sequence>
<dbReference type="Pfam" id="PF00512">
    <property type="entry name" value="HisKA"/>
    <property type="match status" value="1"/>
</dbReference>
<evidence type="ECO:0000313" key="10">
    <source>
        <dbReference type="Proteomes" id="UP001108027"/>
    </source>
</evidence>
<protein>
    <recommendedName>
        <fullName evidence="2">histidine kinase</fullName>
        <ecNumber evidence="2">2.7.13.3</ecNumber>
    </recommendedName>
</protein>
<dbReference type="RefSeq" id="WP_228233739.1">
    <property type="nucleotide sequence ID" value="NZ_JAJGNA010000007.1"/>
</dbReference>
<dbReference type="InterPro" id="IPR005467">
    <property type="entry name" value="His_kinase_dom"/>
</dbReference>
<organism evidence="9 10">
    <name type="scientific">Alloalcanivorax marinus</name>
    <dbReference type="NCBI Taxonomy" id="1177169"/>
    <lineage>
        <taxon>Bacteria</taxon>
        <taxon>Pseudomonadati</taxon>
        <taxon>Pseudomonadota</taxon>
        <taxon>Gammaproteobacteria</taxon>
        <taxon>Oceanospirillales</taxon>
        <taxon>Alcanivoracaceae</taxon>
        <taxon>Alloalcanivorax</taxon>
    </lineage>
</organism>
<keyword evidence="7" id="KW-1133">Transmembrane helix</keyword>
<dbReference type="SMART" id="SM00388">
    <property type="entry name" value="HisKA"/>
    <property type="match status" value="1"/>
</dbReference>
<dbReference type="Gene3D" id="3.30.565.10">
    <property type="entry name" value="Histidine kinase-like ATPase, C-terminal domain"/>
    <property type="match status" value="1"/>
</dbReference>
<dbReference type="EC" id="2.7.13.3" evidence="2"/>
<dbReference type="GO" id="GO:0000155">
    <property type="term" value="F:phosphorelay sensor kinase activity"/>
    <property type="evidence" value="ECO:0007669"/>
    <property type="project" value="InterPro"/>
</dbReference>
<dbReference type="InterPro" id="IPR036097">
    <property type="entry name" value="HisK_dim/P_sf"/>
</dbReference>
<evidence type="ECO:0000313" key="9">
    <source>
        <dbReference type="EMBL" id="MCC4308580.1"/>
    </source>
</evidence>
<dbReference type="Pfam" id="PF07695">
    <property type="entry name" value="7TMR-DISM_7TM"/>
    <property type="match status" value="1"/>
</dbReference>
<feature type="transmembrane region" description="Helical" evidence="7">
    <location>
        <begin position="314"/>
        <end position="332"/>
    </location>
</feature>
<proteinExistence type="predicted"/>
<dbReference type="PANTHER" id="PTHR43711">
    <property type="entry name" value="TWO-COMPONENT HISTIDINE KINASE"/>
    <property type="match status" value="1"/>
</dbReference>
<feature type="transmembrane region" description="Helical" evidence="7">
    <location>
        <begin position="341"/>
        <end position="365"/>
    </location>
</feature>
<feature type="transmembrane region" description="Helical" evidence="7">
    <location>
        <begin position="190"/>
        <end position="210"/>
    </location>
</feature>
<gene>
    <name evidence="9" type="ORF">LL252_08340</name>
</gene>
<keyword evidence="6" id="KW-0902">Two-component regulatory system</keyword>
<dbReference type="InterPro" id="IPR011623">
    <property type="entry name" value="7TMR_DISM_rcpt_extracell_dom1"/>
</dbReference>
<dbReference type="SUPFAM" id="SSF55874">
    <property type="entry name" value="ATPase domain of HSP90 chaperone/DNA topoisomerase II/histidine kinase"/>
    <property type="match status" value="1"/>
</dbReference>
<dbReference type="SUPFAM" id="SSF47384">
    <property type="entry name" value="Homodimeric domain of signal transducing histidine kinase"/>
    <property type="match status" value="1"/>
</dbReference>
<dbReference type="AlphaFoldDB" id="A0A9Q3YP88"/>
<keyword evidence="4" id="KW-0808">Transferase</keyword>
<evidence type="ECO:0000256" key="4">
    <source>
        <dbReference type="ARBA" id="ARBA00022679"/>
    </source>
</evidence>
<keyword evidence="7" id="KW-0472">Membrane</keyword>
<dbReference type="SMART" id="SM00387">
    <property type="entry name" value="HATPase_c"/>
    <property type="match status" value="1"/>
</dbReference>
<dbReference type="Pfam" id="PF02518">
    <property type="entry name" value="HATPase_c"/>
    <property type="match status" value="1"/>
</dbReference>
<keyword evidence="10" id="KW-1185">Reference proteome</keyword>
<comment type="catalytic activity">
    <reaction evidence="1">
        <text>ATP + protein L-histidine = ADP + protein N-phospho-L-histidine.</text>
        <dbReference type="EC" id="2.7.13.3"/>
    </reaction>
</comment>
<keyword evidence="5 9" id="KW-0418">Kinase</keyword>
<dbReference type="InterPro" id="IPR036890">
    <property type="entry name" value="HATPase_C_sf"/>
</dbReference>
<accession>A0A9Q3YP88</accession>
<evidence type="ECO:0000256" key="7">
    <source>
        <dbReference type="SAM" id="Phobius"/>
    </source>
</evidence>
<dbReference type="CDD" id="cd00082">
    <property type="entry name" value="HisKA"/>
    <property type="match status" value="1"/>
</dbReference>
<evidence type="ECO:0000256" key="2">
    <source>
        <dbReference type="ARBA" id="ARBA00012438"/>
    </source>
</evidence>
<comment type="caution">
    <text evidence="9">The sequence shown here is derived from an EMBL/GenBank/DDBJ whole genome shotgun (WGS) entry which is preliminary data.</text>
</comment>
<dbReference type="PROSITE" id="PS50109">
    <property type="entry name" value="HIS_KIN"/>
    <property type="match status" value="1"/>
</dbReference>
<feature type="transmembrane region" description="Helical" evidence="7">
    <location>
        <begin position="371"/>
        <end position="392"/>
    </location>
</feature>
<dbReference type="InterPro" id="IPR003594">
    <property type="entry name" value="HATPase_dom"/>
</dbReference>
<evidence type="ECO:0000259" key="8">
    <source>
        <dbReference type="PROSITE" id="PS50109"/>
    </source>
</evidence>
<reference evidence="9" key="1">
    <citation type="submission" date="2021-10" db="EMBL/GenBank/DDBJ databases">
        <title>The diversity and Nitrogen Metabolism of Culturable Nitrate-Utilizing Bacteria Within the Oxygen Minimum Zone of the Changjiang (Yangtze River)Estuary.</title>
        <authorList>
            <person name="Zhang D."/>
            <person name="Zheng J."/>
            <person name="Liu S."/>
            <person name="He W."/>
        </authorList>
    </citation>
    <scope>NUCLEOTIDE SEQUENCE</scope>
    <source>
        <strain evidence="9">FXH-223</strain>
    </source>
</reference>
<dbReference type="InterPro" id="IPR003661">
    <property type="entry name" value="HisK_dim/P_dom"/>
</dbReference>
<dbReference type="Proteomes" id="UP001108027">
    <property type="component" value="Unassembled WGS sequence"/>
</dbReference>
<dbReference type="InterPro" id="IPR011622">
    <property type="entry name" value="7TMR_DISM_rcpt_extracell_dom2"/>
</dbReference>
<evidence type="ECO:0000256" key="3">
    <source>
        <dbReference type="ARBA" id="ARBA00022553"/>
    </source>
</evidence>
<dbReference type="CDD" id="cd00075">
    <property type="entry name" value="HATPase"/>
    <property type="match status" value="1"/>
</dbReference>
<dbReference type="PANTHER" id="PTHR43711:SF1">
    <property type="entry name" value="HISTIDINE KINASE 1"/>
    <property type="match status" value="1"/>
</dbReference>
<evidence type="ECO:0000256" key="1">
    <source>
        <dbReference type="ARBA" id="ARBA00000085"/>
    </source>
</evidence>
<evidence type="ECO:0000256" key="6">
    <source>
        <dbReference type="ARBA" id="ARBA00023012"/>
    </source>
</evidence>
<name>A0A9Q3YP88_9GAMM</name>
<evidence type="ECO:0000256" key="5">
    <source>
        <dbReference type="ARBA" id="ARBA00022777"/>
    </source>
</evidence>
<dbReference type="InterPro" id="IPR050736">
    <property type="entry name" value="Sensor_HK_Regulatory"/>
</dbReference>
<dbReference type="Pfam" id="PF07696">
    <property type="entry name" value="7TMR-DISMED2"/>
    <property type="match status" value="1"/>
</dbReference>
<feature type="transmembrane region" description="Helical" evidence="7">
    <location>
        <begin position="281"/>
        <end position="302"/>
    </location>
</feature>
<feature type="domain" description="Histidine kinase" evidence="8">
    <location>
        <begin position="427"/>
        <end position="646"/>
    </location>
</feature>
<feature type="transmembrane region" description="Helical" evidence="7">
    <location>
        <begin position="217"/>
        <end position="240"/>
    </location>
</feature>
<feature type="transmembrane region" description="Helical" evidence="7">
    <location>
        <begin position="252"/>
        <end position="269"/>
    </location>
</feature>
<keyword evidence="3" id="KW-0597">Phosphoprotein</keyword>
<dbReference type="PRINTS" id="PR00344">
    <property type="entry name" value="BCTRLSENSOR"/>
</dbReference>
<dbReference type="Gene3D" id="1.10.287.130">
    <property type="match status" value="1"/>
</dbReference>
<dbReference type="InterPro" id="IPR004358">
    <property type="entry name" value="Sig_transdc_His_kin-like_C"/>
</dbReference>
<dbReference type="EMBL" id="JAJGNA010000007">
    <property type="protein sequence ID" value="MCC4308580.1"/>
    <property type="molecule type" value="Genomic_DNA"/>
</dbReference>